<sequence>MFHKKYVVKGQVSVSKKESKCLWDNIYGIVGEDNLSCLDSFWRRNDSVVRTLWEFSGGGSAVLYSINKVPLVISVNRLSEDADSVCLENQFTIVPTLFMLLLMRCYYKKEDTDFGSLFGARVFCHGPTSRFILSGAHLMLPGIIERKTQTDAPVRKGDLVFIYSLGNLFPYAVGLATDGLAGSNQRGKGVYVIHSYKDGLWNLCFDAFHECCSSSISVVPSTFRDSEVVEIVSSQMHPVCERIRGETSLNGEADLKDDVVGASCEDERVMKAALSLLEDEDNVLDFALCEAIRELNVSALPLPVGEFVPLLLSNYPRFPNVQMRFDFKGTKYRKALSYLTVRDETLIISEEKKGEHFIVSVNKKSDLYRTHRRSYADFLKLFHIPLKEEERLVLEQQVLRDGVKKGLQRRIKSVETLYSPRGRSLLNIQLFLCTGILLEQGGVVSGTVNGSSDKFDNHKGSGDDDEYLDDLYSKKQLCDMLRRYISYKNILNISGDRSGIPCVLLDEFLGPLVRGSVKEIPITELEELILQKLFVPVHKITLETSAVITGGSSSAPTVTQLTKRGTLPKVLIYTEKRSGNKIVTAVKHLDDFGFDLFSLSNKWKHQFSTSCSIFDPSKGMQNLKPGTKIALEIHLGGNWVVKLKKLLEVELGFPHHLIAERCG</sequence>
<dbReference type="InterPro" id="IPR039757">
    <property type="entry name" value="EIF2D"/>
</dbReference>
<dbReference type="Pfam" id="PF26292">
    <property type="entry name" value="PUA_elF2D"/>
    <property type="match status" value="1"/>
</dbReference>
<dbReference type="PANTHER" id="PTHR12217">
    <property type="entry name" value="EUKARYOTIC TRANSLATION INITIATION FACTOR 2D"/>
    <property type="match status" value="1"/>
</dbReference>
<dbReference type="EMBL" id="QSBY01000007">
    <property type="protein sequence ID" value="RHW71580.1"/>
    <property type="molecule type" value="Genomic_DNA"/>
</dbReference>
<dbReference type="PROSITE" id="PS50296">
    <property type="entry name" value="SUI1"/>
    <property type="match status" value="1"/>
</dbReference>
<proteinExistence type="predicted"/>
<dbReference type="GO" id="GO:0001731">
    <property type="term" value="P:formation of translation preinitiation complex"/>
    <property type="evidence" value="ECO:0007669"/>
    <property type="project" value="InterPro"/>
</dbReference>
<dbReference type="Pfam" id="PF01253">
    <property type="entry name" value="SUI1"/>
    <property type="match status" value="1"/>
</dbReference>
<dbReference type="Proteomes" id="UP000266743">
    <property type="component" value="Chromosome 7"/>
</dbReference>
<dbReference type="InterPro" id="IPR036877">
    <property type="entry name" value="SUI1_dom_sf"/>
</dbReference>
<feature type="domain" description="SUI1" evidence="1">
    <location>
        <begin position="570"/>
        <end position="651"/>
    </location>
</feature>
<dbReference type="InterPro" id="IPR001950">
    <property type="entry name" value="SUI1"/>
</dbReference>
<dbReference type="Gene3D" id="3.30.780.10">
    <property type="entry name" value="SUI1-like domain"/>
    <property type="match status" value="1"/>
</dbReference>
<dbReference type="SUPFAM" id="SSF55159">
    <property type="entry name" value="eIF1-like"/>
    <property type="match status" value="1"/>
</dbReference>
<dbReference type="AlphaFoldDB" id="A0A3L6LB17"/>
<protein>
    <submittedName>
        <fullName evidence="2">Translation initiation factor SUI1</fullName>
    </submittedName>
</protein>
<dbReference type="SUPFAM" id="SSF88697">
    <property type="entry name" value="PUA domain-like"/>
    <property type="match status" value="1"/>
</dbReference>
<accession>A0A3L6LB17</accession>
<dbReference type="InterPro" id="IPR015947">
    <property type="entry name" value="PUA-like_sf"/>
</dbReference>
<dbReference type="InterPro" id="IPR057429">
    <property type="entry name" value="WH_eIF2D"/>
</dbReference>
<dbReference type="PROSITE" id="PS50890">
    <property type="entry name" value="PUA"/>
    <property type="match status" value="1"/>
</dbReference>
<comment type="caution">
    <text evidence="2">The sequence shown here is derived from an EMBL/GenBank/DDBJ whole genome shotgun (WGS) entry which is preliminary data.</text>
</comment>
<dbReference type="Pfam" id="PF25304">
    <property type="entry name" value="WHD_eIF2D"/>
    <property type="match status" value="1"/>
</dbReference>
<keyword evidence="2" id="KW-0648">Protein biosynthesis</keyword>
<evidence type="ECO:0000259" key="1">
    <source>
        <dbReference type="PROSITE" id="PS50296"/>
    </source>
</evidence>
<gene>
    <name evidence="2" type="ORF">DPX39_070035800</name>
</gene>
<dbReference type="InterPro" id="IPR048248">
    <property type="entry name" value="PUA_eIF2d-like"/>
</dbReference>
<dbReference type="Gene3D" id="3.10.400.20">
    <property type="match status" value="1"/>
</dbReference>
<reference evidence="2" key="1">
    <citation type="submission" date="2018-09" db="EMBL/GenBank/DDBJ databases">
        <title>whole genome sequence of T. equiperdum IVM-t1 strain.</title>
        <authorList>
            <person name="Suganuma K."/>
        </authorList>
    </citation>
    <scope>NUCLEOTIDE SEQUENCE [LARGE SCALE GENOMIC DNA]</scope>
    <source>
        <strain evidence="2">IVM-t1</strain>
    </source>
</reference>
<dbReference type="PANTHER" id="PTHR12217:SF4">
    <property type="entry name" value="EUKARYOTIC TRANSLATION INITIATION FACTOR 2D"/>
    <property type="match status" value="1"/>
</dbReference>
<name>A0A3L6LB17_9TRYP</name>
<evidence type="ECO:0000313" key="2">
    <source>
        <dbReference type="EMBL" id="RHW71580.1"/>
    </source>
</evidence>
<dbReference type="GO" id="GO:0003743">
    <property type="term" value="F:translation initiation factor activity"/>
    <property type="evidence" value="ECO:0007669"/>
    <property type="project" value="UniProtKB-KW"/>
</dbReference>
<organism evidence="2">
    <name type="scientific">Trypanosoma brucei equiperdum</name>
    <dbReference type="NCBI Taxonomy" id="630700"/>
    <lineage>
        <taxon>Eukaryota</taxon>
        <taxon>Discoba</taxon>
        <taxon>Euglenozoa</taxon>
        <taxon>Kinetoplastea</taxon>
        <taxon>Metakinetoplastina</taxon>
        <taxon>Trypanosomatida</taxon>
        <taxon>Trypanosomatidae</taxon>
        <taxon>Trypanosoma</taxon>
    </lineage>
</organism>
<keyword evidence="2" id="KW-0396">Initiation factor</keyword>
<dbReference type="CDD" id="cd21156">
    <property type="entry name" value="PUA_eIF2d-like"/>
    <property type="match status" value="1"/>
</dbReference>
<dbReference type="FunFam" id="3.30.780.10:FF:000012">
    <property type="entry name" value="Translation initiation factor SUI1, putative"/>
    <property type="match status" value="1"/>
</dbReference>